<proteinExistence type="predicted"/>
<protein>
    <submittedName>
        <fullName evidence="2">Uncharacterized protein</fullName>
    </submittedName>
</protein>
<dbReference type="EMBL" id="OOIP01000031">
    <property type="protein sequence ID" value="SPO41765.1"/>
    <property type="molecule type" value="Genomic_DNA"/>
</dbReference>
<organism evidence="2 3">
    <name type="scientific">Pseudozyma flocculosa</name>
    <dbReference type="NCBI Taxonomy" id="84751"/>
    <lineage>
        <taxon>Eukaryota</taxon>
        <taxon>Fungi</taxon>
        <taxon>Dikarya</taxon>
        <taxon>Basidiomycota</taxon>
        <taxon>Ustilaginomycotina</taxon>
        <taxon>Ustilaginomycetes</taxon>
        <taxon>Ustilaginales</taxon>
        <taxon>Ustilaginaceae</taxon>
        <taxon>Pseudozyma</taxon>
    </lineage>
</organism>
<dbReference type="AlphaFoldDB" id="A0A5C3FDK1"/>
<keyword evidence="3" id="KW-1185">Reference proteome</keyword>
<evidence type="ECO:0000313" key="3">
    <source>
        <dbReference type="Proteomes" id="UP000323386"/>
    </source>
</evidence>
<evidence type="ECO:0000256" key="1">
    <source>
        <dbReference type="SAM" id="MobiDB-lite"/>
    </source>
</evidence>
<sequence>MPTVRPEPLVRTPQDVGFVSVRFSTSDFYDQALVYQPLVDNVDGAHENRGTKRCERDSVGRSPEAERTDDVEKPCWKTLYGCWQKGWTLPSRAGVPALVMNELDAEYWEREDDGVRAVQFISPAPLPPSMSVNEAWDTGKWQPMLPLMLPVPSLTPLDISWLSSC</sequence>
<accession>A0A5C3FDK1</accession>
<gene>
    <name evidence="2" type="ORF">PSFLO_07247</name>
</gene>
<dbReference type="Proteomes" id="UP000323386">
    <property type="component" value="Unassembled WGS sequence"/>
</dbReference>
<evidence type="ECO:0000313" key="2">
    <source>
        <dbReference type="EMBL" id="SPO41765.1"/>
    </source>
</evidence>
<name>A0A5C3FDK1_9BASI</name>
<reference evidence="2 3" key="1">
    <citation type="submission" date="2018-03" db="EMBL/GenBank/DDBJ databases">
        <authorList>
            <person name="Guldener U."/>
        </authorList>
    </citation>
    <scope>NUCLEOTIDE SEQUENCE [LARGE SCALE GENOMIC DNA]</scope>
    <source>
        <strain evidence="2 3">DAOM196992</strain>
    </source>
</reference>
<feature type="region of interest" description="Disordered" evidence="1">
    <location>
        <begin position="47"/>
        <end position="68"/>
    </location>
</feature>